<sequence length="71" mass="7936">MVLSSIDMSAILLYSVVNAHPRAGLCLCPFLRMKACACMQSIVRSGLEMVMLEVLKHKNQRYARGPPQPFI</sequence>
<name>A0A5M3MM21_CONPW</name>
<keyword evidence="2" id="KW-1185">Reference proteome</keyword>
<evidence type="ECO:0000313" key="1">
    <source>
        <dbReference type="EMBL" id="EIW80060.1"/>
    </source>
</evidence>
<dbReference type="KEGG" id="cput:CONPUDRAFT_138125"/>
<dbReference type="EMBL" id="JH711580">
    <property type="protein sequence ID" value="EIW80060.1"/>
    <property type="molecule type" value="Genomic_DNA"/>
</dbReference>
<dbReference type="RefSeq" id="XP_007770346.1">
    <property type="nucleotide sequence ID" value="XM_007772156.1"/>
</dbReference>
<accession>A0A5M3MM21</accession>
<dbReference type="GeneID" id="19201141"/>
<dbReference type="AlphaFoldDB" id="A0A5M3MM21"/>
<evidence type="ECO:0000313" key="2">
    <source>
        <dbReference type="Proteomes" id="UP000053558"/>
    </source>
</evidence>
<proteinExistence type="predicted"/>
<gene>
    <name evidence="1" type="ORF">CONPUDRAFT_138125</name>
</gene>
<protein>
    <submittedName>
        <fullName evidence="1">Uncharacterized protein</fullName>
    </submittedName>
</protein>
<comment type="caution">
    <text evidence="1">The sequence shown here is derived from an EMBL/GenBank/DDBJ whole genome shotgun (WGS) entry which is preliminary data.</text>
</comment>
<organism evidence="1 2">
    <name type="scientific">Coniophora puteana (strain RWD-64-598)</name>
    <name type="common">Brown rot fungus</name>
    <dbReference type="NCBI Taxonomy" id="741705"/>
    <lineage>
        <taxon>Eukaryota</taxon>
        <taxon>Fungi</taxon>
        <taxon>Dikarya</taxon>
        <taxon>Basidiomycota</taxon>
        <taxon>Agaricomycotina</taxon>
        <taxon>Agaricomycetes</taxon>
        <taxon>Agaricomycetidae</taxon>
        <taxon>Boletales</taxon>
        <taxon>Coniophorineae</taxon>
        <taxon>Coniophoraceae</taxon>
        <taxon>Coniophora</taxon>
    </lineage>
</organism>
<dbReference type="Proteomes" id="UP000053558">
    <property type="component" value="Unassembled WGS sequence"/>
</dbReference>
<reference evidence="2" key="1">
    <citation type="journal article" date="2012" name="Science">
        <title>The Paleozoic origin of enzymatic lignin decomposition reconstructed from 31 fungal genomes.</title>
        <authorList>
            <person name="Floudas D."/>
            <person name="Binder M."/>
            <person name="Riley R."/>
            <person name="Barry K."/>
            <person name="Blanchette R.A."/>
            <person name="Henrissat B."/>
            <person name="Martinez A.T."/>
            <person name="Otillar R."/>
            <person name="Spatafora J.W."/>
            <person name="Yadav J.S."/>
            <person name="Aerts A."/>
            <person name="Benoit I."/>
            <person name="Boyd A."/>
            <person name="Carlson A."/>
            <person name="Copeland A."/>
            <person name="Coutinho P.M."/>
            <person name="de Vries R.P."/>
            <person name="Ferreira P."/>
            <person name="Findley K."/>
            <person name="Foster B."/>
            <person name="Gaskell J."/>
            <person name="Glotzer D."/>
            <person name="Gorecki P."/>
            <person name="Heitman J."/>
            <person name="Hesse C."/>
            <person name="Hori C."/>
            <person name="Igarashi K."/>
            <person name="Jurgens J.A."/>
            <person name="Kallen N."/>
            <person name="Kersten P."/>
            <person name="Kohler A."/>
            <person name="Kuees U."/>
            <person name="Kumar T.K.A."/>
            <person name="Kuo A."/>
            <person name="LaButti K."/>
            <person name="Larrondo L.F."/>
            <person name="Lindquist E."/>
            <person name="Ling A."/>
            <person name="Lombard V."/>
            <person name="Lucas S."/>
            <person name="Lundell T."/>
            <person name="Martin R."/>
            <person name="McLaughlin D.J."/>
            <person name="Morgenstern I."/>
            <person name="Morin E."/>
            <person name="Murat C."/>
            <person name="Nagy L.G."/>
            <person name="Nolan M."/>
            <person name="Ohm R.A."/>
            <person name="Patyshakuliyeva A."/>
            <person name="Rokas A."/>
            <person name="Ruiz-Duenas F.J."/>
            <person name="Sabat G."/>
            <person name="Salamov A."/>
            <person name="Samejima M."/>
            <person name="Schmutz J."/>
            <person name="Slot J.C."/>
            <person name="St John F."/>
            <person name="Stenlid J."/>
            <person name="Sun H."/>
            <person name="Sun S."/>
            <person name="Syed K."/>
            <person name="Tsang A."/>
            <person name="Wiebenga A."/>
            <person name="Young D."/>
            <person name="Pisabarro A."/>
            <person name="Eastwood D.C."/>
            <person name="Martin F."/>
            <person name="Cullen D."/>
            <person name="Grigoriev I.V."/>
            <person name="Hibbett D.S."/>
        </authorList>
    </citation>
    <scope>NUCLEOTIDE SEQUENCE [LARGE SCALE GENOMIC DNA]</scope>
    <source>
        <strain evidence="2">RWD-64-598 SS2</strain>
    </source>
</reference>